<evidence type="ECO:0000256" key="10">
    <source>
        <dbReference type="ARBA" id="ARBA00023235"/>
    </source>
</evidence>
<dbReference type="Pfam" id="PF13181">
    <property type="entry name" value="TPR_8"/>
    <property type="match status" value="1"/>
</dbReference>
<name>A0AA39R8Z8_9LECA</name>
<evidence type="ECO:0000256" key="2">
    <source>
        <dbReference type="ARBA" id="ARBA00002388"/>
    </source>
</evidence>
<dbReference type="InterPro" id="IPR020892">
    <property type="entry name" value="Cyclophilin-type_PPIase_CS"/>
</dbReference>
<feature type="repeat" description="TPR" evidence="11">
    <location>
        <begin position="308"/>
        <end position="341"/>
    </location>
</feature>
<dbReference type="SMART" id="SM00028">
    <property type="entry name" value="TPR"/>
    <property type="match status" value="3"/>
</dbReference>
<keyword evidence="6" id="KW-0963">Cytoplasm</keyword>
<accession>A0AA39R8Z8</accession>
<dbReference type="PANTHER" id="PTHR11071:SF561">
    <property type="entry name" value="PEPTIDYL-PROLYL CIS-TRANS ISOMERASE D-RELATED"/>
    <property type="match status" value="1"/>
</dbReference>
<evidence type="ECO:0000256" key="3">
    <source>
        <dbReference type="ARBA" id="ARBA00004496"/>
    </source>
</evidence>
<dbReference type="GO" id="GO:0003755">
    <property type="term" value="F:peptidyl-prolyl cis-trans isomerase activity"/>
    <property type="evidence" value="ECO:0007669"/>
    <property type="project" value="UniProtKB-KW"/>
</dbReference>
<dbReference type="PROSITE" id="PS50005">
    <property type="entry name" value="TPR"/>
    <property type="match status" value="1"/>
</dbReference>
<evidence type="ECO:0000256" key="1">
    <source>
        <dbReference type="ARBA" id="ARBA00000971"/>
    </source>
</evidence>
<keyword evidence="15" id="KW-1185">Reference proteome</keyword>
<dbReference type="InterPro" id="IPR002130">
    <property type="entry name" value="Cyclophilin-type_PPIase_dom"/>
</dbReference>
<comment type="catalytic activity">
    <reaction evidence="1">
        <text>[protein]-peptidylproline (omega=180) = [protein]-peptidylproline (omega=0)</text>
        <dbReference type="Rhea" id="RHEA:16237"/>
        <dbReference type="Rhea" id="RHEA-COMP:10747"/>
        <dbReference type="Rhea" id="RHEA-COMP:10748"/>
        <dbReference type="ChEBI" id="CHEBI:83833"/>
        <dbReference type="ChEBI" id="CHEBI:83834"/>
        <dbReference type="EC" id="5.2.1.8"/>
    </reaction>
</comment>
<dbReference type="EMBL" id="JAFEKC020000001">
    <property type="protein sequence ID" value="KAK0517053.1"/>
    <property type="molecule type" value="Genomic_DNA"/>
</dbReference>
<evidence type="ECO:0000256" key="12">
    <source>
        <dbReference type="SAM" id="MobiDB-lite"/>
    </source>
</evidence>
<reference evidence="14" key="1">
    <citation type="submission" date="2023-03" db="EMBL/GenBank/DDBJ databases">
        <title>Complete genome of Cladonia borealis.</title>
        <authorList>
            <person name="Park H."/>
        </authorList>
    </citation>
    <scope>NUCLEOTIDE SEQUENCE</scope>
    <source>
        <strain evidence="14">ANT050790</strain>
    </source>
</reference>
<keyword evidence="10" id="KW-0413">Isomerase</keyword>
<dbReference type="FunFam" id="2.40.100.10:FF:000009">
    <property type="entry name" value="Peptidyl-prolyl cis-trans isomerase D"/>
    <property type="match status" value="1"/>
</dbReference>
<dbReference type="CDD" id="cd01926">
    <property type="entry name" value="cyclophilin_ABH_like"/>
    <property type="match status" value="1"/>
</dbReference>
<evidence type="ECO:0000313" key="15">
    <source>
        <dbReference type="Proteomes" id="UP001166286"/>
    </source>
</evidence>
<dbReference type="Pfam" id="PF00160">
    <property type="entry name" value="Pro_isomerase"/>
    <property type="match status" value="1"/>
</dbReference>
<dbReference type="SUPFAM" id="SSF48452">
    <property type="entry name" value="TPR-like"/>
    <property type="match status" value="1"/>
</dbReference>
<protein>
    <recommendedName>
        <fullName evidence="5">peptidylprolyl isomerase</fullName>
        <ecNumber evidence="5">5.2.1.8</ecNumber>
    </recommendedName>
</protein>
<dbReference type="PROSITE" id="PS50072">
    <property type="entry name" value="CSA_PPIASE_2"/>
    <property type="match status" value="1"/>
</dbReference>
<evidence type="ECO:0000256" key="6">
    <source>
        <dbReference type="ARBA" id="ARBA00022490"/>
    </source>
</evidence>
<evidence type="ECO:0000313" key="14">
    <source>
        <dbReference type="EMBL" id="KAK0517053.1"/>
    </source>
</evidence>
<evidence type="ECO:0000256" key="5">
    <source>
        <dbReference type="ARBA" id="ARBA00013194"/>
    </source>
</evidence>
<comment type="caution">
    <text evidence="14">The sequence shown here is derived from an EMBL/GenBank/DDBJ whole genome shotgun (WGS) entry which is preliminary data.</text>
</comment>
<dbReference type="PROSITE" id="PS00170">
    <property type="entry name" value="CSA_PPIASE_1"/>
    <property type="match status" value="1"/>
</dbReference>
<proteinExistence type="inferred from homology"/>
<comment type="subcellular location">
    <subcellularLocation>
        <location evidence="3">Cytoplasm</location>
    </subcellularLocation>
</comment>
<evidence type="ECO:0000259" key="13">
    <source>
        <dbReference type="PROSITE" id="PS50072"/>
    </source>
</evidence>
<organism evidence="14 15">
    <name type="scientific">Cladonia borealis</name>
    <dbReference type="NCBI Taxonomy" id="184061"/>
    <lineage>
        <taxon>Eukaryota</taxon>
        <taxon>Fungi</taxon>
        <taxon>Dikarya</taxon>
        <taxon>Ascomycota</taxon>
        <taxon>Pezizomycotina</taxon>
        <taxon>Lecanoromycetes</taxon>
        <taxon>OSLEUM clade</taxon>
        <taxon>Lecanoromycetidae</taxon>
        <taxon>Lecanorales</taxon>
        <taxon>Lecanorineae</taxon>
        <taxon>Cladoniaceae</taxon>
        <taxon>Cladonia</taxon>
    </lineage>
</organism>
<evidence type="ECO:0000256" key="7">
    <source>
        <dbReference type="ARBA" id="ARBA00022737"/>
    </source>
</evidence>
<dbReference type="Gene3D" id="1.25.40.10">
    <property type="entry name" value="Tetratricopeptide repeat domain"/>
    <property type="match status" value="1"/>
</dbReference>
<dbReference type="PRINTS" id="PR00153">
    <property type="entry name" value="CSAPPISMRASE"/>
</dbReference>
<evidence type="ECO:0000256" key="9">
    <source>
        <dbReference type="ARBA" id="ARBA00023110"/>
    </source>
</evidence>
<feature type="domain" description="PPIase cyclophilin-type" evidence="13">
    <location>
        <begin position="12"/>
        <end position="175"/>
    </location>
</feature>
<keyword evidence="9" id="KW-0697">Rotamase</keyword>
<dbReference type="Gene3D" id="2.40.100.10">
    <property type="entry name" value="Cyclophilin-like"/>
    <property type="match status" value="1"/>
</dbReference>
<dbReference type="PANTHER" id="PTHR11071">
    <property type="entry name" value="PEPTIDYL-PROLYL CIS-TRANS ISOMERASE"/>
    <property type="match status" value="1"/>
</dbReference>
<dbReference type="InterPro" id="IPR011990">
    <property type="entry name" value="TPR-like_helical_dom_sf"/>
</dbReference>
<dbReference type="SUPFAM" id="SSF50891">
    <property type="entry name" value="Cyclophilin-like"/>
    <property type="match status" value="1"/>
</dbReference>
<keyword evidence="7" id="KW-0677">Repeat</keyword>
<dbReference type="FunFam" id="1.25.40.10:FF:000029">
    <property type="entry name" value="peptidyl-prolyl cis-trans isomerase D"/>
    <property type="match status" value="1"/>
</dbReference>
<evidence type="ECO:0000256" key="4">
    <source>
        <dbReference type="ARBA" id="ARBA00010898"/>
    </source>
</evidence>
<evidence type="ECO:0000256" key="8">
    <source>
        <dbReference type="ARBA" id="ARBA00022803"/>
    </source>
</evidence>
<keyword evidence="8 11" id="KW-0802">TPR repeat</keyword>
<comment type="similarity">
    <text evidence="4">Belongs to the cyclophilin-type PPIase family. PPIase D subfamily.</text>
</comment>
<dbReference type="InterPro" id="IPR029000">
    <property type="entry name" value="Cyclophilin-like_dom_sf"/>
</dbReference>
<dbReference type="Proteomes" id="UP001166286">
    <property type="component" value="Unassembled WGS sequence"/>
</dbReference>
<dbReference type="AlphaFoldDB" id="A0AA39R8Z8"/>
<dbReference type="GO" id="GO:0005737">
    <property type="term" value="C:cytoplasm"/>
    <property type="evidence" value="ECO:0007669"/>
    <property type="project" value="UniProtKB-SubCell"/>
</dbReference>
<dbReference type="GO" id="GO:0051082">
    <property type="term" value="F:unfolded protein binding"/>
    <property type="evidence" value="ECO:0007669"/>
    <property type="project" value="UniProtKB-ARBA"/>
</dbReference>
<sequence>MGSEKSSRSYVFFDIEIGHQKEGRVIFELYDDVVPKTTENFRCLCTGEKGIGKSGKPLSYKGSGFHRVIKGFMIQGGDFTAGNGTGGESIYGEKFEDENFELKHSKPYLLSMANAGPGTNGSQFFVTTVPTPHLDGKHVVFGELKEGKSIIRKIENLPTQSDKPTKDVTIVDCGQLSSEEALNSAKKGPDSTGDAYEDFPDDQGENFKGTQLVEIATNLKEYGNKAFKSGDLSLAVDKYQKGLRYLNEYDLSPEDPKECPKQIKQLRFTLHSNSSLLQIKLKSYEAAQSSADKALELGEDEVSDQDKAKAYYRKALALLGLKDDEEAVKSLETAQKLAPGDAAISKELGAAKKKAAEHAKKEKAAYKKFFE</sequence>
<gene>
    <name evidence="14" type="ORF">JMJ35_000208</name>
</gene>
<evidence type="ECO:0000256" key="11">
    <source>
        <dbReference type="PROSITE-ProRule" id="PRU00339"/>
    </source>
</evidence>
<dbReference type="GO" id="GO:0042026">
    <property type="term" value="P:protein refolding"/>
    <property type="evidence" value="ECO:0007669"/>
    <property type="project" value="UniProtKB-ARBA"/>
</dbReference>
<dbReference type="GO" id="GO:0016018">
    <property type="term" value="F:cyclosporin A binding"/>
    <property type="evidence" value="ECO:0007669"/>
    <property type="project" value="TreeGrafter"/>
</dbReference>
<dbReference type="EC" id="5.2.1.8" evidence="5"/>
<feature type="region of interest" description="Disordered" evidence="12">
    <location>
        <begin position="180"/>
        <end position="203"/>
    </location>
</feature>
<comment type="function">
    <text evidence="2">PPIases accelerate the folding of proteins. It catalyzes the cis-trans isomerization of proline imidic peptide bonds in oligopeptides.</text>
</comment>
<dbReference type="InterPro" id="IPR019734">
    <property type="entry name" value="TPR_rpt"/>
</dbReference>